<dbReference type="RefSeq" id="WP_117624383.1">
    <property type="nucleotide sequence ID" value="NZ_QSON01000019.1"/>
</dbReference>
<keyword evidence="6 7" id="KW-0472">Membrane</keyword>
<evidence type="ECO:0000256" key="2">
    <source>
        <dbReference type="ARBA" id="ARBA00006464"/>
    </source>
</evidence>
<keyword evidence="4 7" id="KW-0812">Transmembrane</keyword>
<evidence type="ECO:0000256" key="4">
    <source>
        <dbReference type="ARBA" id="ARBA00022692"/>
    </source>
</evidence>
<keyword evidence="3 9" id="KW-0808">Transferase</keyword>
<dbReference type="PANTHER" id="PTHR30576">
    <property type="entry name" value="COLANIC BIOSYNTHESIS UDP-GLUCOSE LIPID CARRIER TRANSFERASE"/>
    <property type="match status" value="1"/>
</dbReference>
<comment type="subcellular location">
    <subcellularLocation>
        <location evidence="1">Membrane</location>
        <topology evidence="1">Multi-pass membrane protein</topology>
    </subcellularLocation>
</comment>
<feature type="transmembrane region" description="Helical" evidence="7">
    <location>
        <begin position="12"/>
        <end position="29"/>
    </location>
</feature>
<feature type="transmembrane region" description="Helical" evidence="7">
    <location>
        <begin position="259"/>
        <end position="278"/>
    </location>
</feature>
<dbReference type="PANTHER" id="PTHR30576:SF0">
    <property type="entry name" value="UNDECAPRENYL-PHOSPHATE N-ACETYLGALACTOSAMINYL 1-PHOSPHATE TRANSFERASE-RELATED"/>
    <property type="match status" value="1"/>
</dbReference>
<dbReference type="InterPro" id="IPR017475">
    <property type="entry name" value="EPS_sugar_tfrase"/>
</dbReference>
<dbReference type="Proteomes" id="UP000263014">
    <property type="component" value="Unassembled WGS sequence"/>
</dbReference>
<evidence type="ECO:0000256" key="3">
    <source>
        <dbReference type="ARBA" id="ARBA00022679"/>
    </source>
</evidence>
<evidence type="ECO:0000259" key="8">
    <source>
        <dbReference type="Pfam" id="PF02397"/>
    </source>
</evidence>
<evidence type="ECO:0000313" key="9">
    <source>
        <dbReference type="EMBL" id="RGI97520.1"/>
    </source>
</evidence>
<accession>A0A374NZ86</accession>
<dbReference type="AlphaFoldDB" id="A0A374NZ86"/>
<reference evidence="9 10" key="1">
    <citation type="submission" date="2018-08" db="EMBL/GenBank/DDBJ databases">
        <title>A genome reference for cultivated species of the human gut microbiota.</title>
        <authorList>
            <person name="Zou Y."/>
            <person name="Xue W."/>
            <person name="Luo G."/>
        </authorList>
    </citation>
    <scope>NUCLEOTIDE SEQUENCE [LARGE SCALE GENOMIC DNA]</scope>
    <source>
        <strain evidence="9 10">TM09-12</strain>
    </source>
</reference>
<sequence length="469" mass="55042">MKKYEQYKRVIKFSFSFIIVFLEILIYWYVWIGYYNKIIEFPFWRRGNWLMVALYAVLLIFFLRTYGGFKIGYLKRGNLIRSQVLSLLFVNTITYIQISLLDKKFHDMRMILTMSAVQVVAVILWAYIFQWLYQKMFPPKRLLLIYGDRPAFHLMEKINSREDKYYLSGAIHINCGNDKIIETAESYDAVIIGDVPAHERNLLMKEFFNRSVRTYTVPKISDILIRTSSDLDIFDSPLLLSRNEGLQIEQKLVKRLMDIVFAGIGLIITLPFFLIIALCIKVTDRGPVFYKQKRLTKDGKVFDIYKFRTMIQNAEKHTGARLASAEDDRILPVGRMLRRIRLDELPQLWNILIGDMSLVGPRPERPELAEKIEETIPEFSYRLKVKAGLTGYAQVFGKYNTTSYDKLKLDLTYIQNYSIWLDLKLMLMTPKIMLMKESTEGIKEDEFGSNELALTKDLIKEGEVWKAEK</sequence>
<comment type="caution">
    <text evidence="9">The sequence shown here is derived from an EMBL/GenBank/DDBJ whole genome shotgun (WGS) entry which is preliminary data.</text>
</comment>
<dbReference type="GO" id="GO:0016020">
    <property type="term" value="C:membrane"/>
    <property type="evidence" value="ECO:0007669"/>
    <property type="project" value="UniProtKB-SubCell"/>
</dbReference>
<evidence type="ECO:0000313" key="10">
    <source>
        <dbReference type="Proteomes" id="UP000263014"/>
    </source>
</evidence>
<feature type="transmembrane region" description="Helical" evidence="7">
    <location>
        <begin position="110"/>
        <end position="133"/>
    </location>
</feature>
<evidence type="ECO:0000256" key="1">
    <source>
        <dbReference type="ARBA" id="ARBA00004141"/>
    </source>
</evidence>
<evidence type="ECO:0000256" key="7">
    <source>
        <dbReference type="SAM" id="Phobius"/>
    </source>
</evidence>
<feature type="transmembrane region" description="Helical" evidence="7">
    <location>
        <begin position="79"/>
        <end position="98"/>
    </location>
</feature>
<proteinExistence type="inferred from homology"/>
<dbReference type="GO" id="GO:0016780">
    <property type="term" value="F:phosphotransferase activity, for other substituted phosphate groups"/>
    <property type="evidence" value="ECO:0007669"/>
    <property type="project" value="TreeGrafter"/>
</dbReference>
<dbReference type="Pfam" id="PF02397">
    <property type="entry name" value="Bac_transf"/>
    <property type="match status" value="1"/>
</dbReference>
<evidence type="ECO:0000256" key="5">
    <source>
        <dbReference type="ARBA" id="ARBA00022989"/>
    </source>
</evidence>
<dbReference type="InterPro" id="IPR003362">
    <property type="entry name" value="Bact_transf"/>
</dbReference>
<comment type="similarity">
    <text evidence="2">Belongs to the bacterial sugar transferase family.</text>
</comment>
<feature type="transmembrane region" description="Helical" evidence="7">
    <location>
        <begin position="49"/>
        <end position="67"/>
    </location>
</feature>
<feature type="domain" description="Bacterial sugar transferase" evidence="8">
    <location>
        <begin position="254"/>
        <end position="434"/>
    </location>
</feature>
<dbReference type="NCBIfam" id="TIGR03025">
    <property type="entry name" value="EPS_sugtrans"/>
    <property type="match status" value="1"/>
</dbReference>
<protein>
    <submittedName>
        <fullName evidence="9">Sugar transferase</fullName>
    </submittedName>
</protein>
<keyword evidence="5 7" id="KW-1133">Transmembrane helix</keyword>
<gene>
    <name evidence="9" type="ORF">DXD79_27310</name>
</gene>
<evidence type="ECO:0000256" key="6">
    <source>
        <dbReference type="ARBA" id="ARBA00023136"/>
    </source>
</evidence>
<name>A0A374NZ86_9FIRM</name>
<dbReference type="EMBL" id="QSON01000019">
    <property type="protein sequence ID" value="RGI97520.1"/>
    <property type="molecule type" value="Genomic_DNA"/>
</dbReference>
<organism evidence="9 10">
    <name type="scientific">Hungatella hathewayi</name>
    <dbReference type="NCBI Taxonomy" id="154046"/>
    <lineage>
        <taxon>Bacteria</taxon>
        <taxon>Bacillati</taxon>
        <taxon>Bacillota</taxon>
        <taxon>Clostridia</taxon>
        <taxon>Lachnospirales</taxon>
        <taxon>Lachnospiraceae</taxon>
        <taxon>Hungatella</taxon>
    </lineage>
</organism>